<reference evidence="17 18" key="1">
    <citation type="submission" date="2019-08" db="EMBL/GenBank/DDBJ databases">
        <authorList>
            <person name="Peeters C."/>
        </authorList>
    </citation>
    <scope>NUCLEOTIDE SEQUENCE [LARGE SCALE GENOMIC DNA]</scope>
    <source>
        <strain evidence="17 18">LMG 31115</strain>
    </source>
</reference>
<keyword evidence="9 15" id="KW-0973">c-di-GMP</keyword>
<dbReference type="InterPro" id="IPR018513">
    <property type="entry name" value="Cell_synthase_bac"/>
</dbReference>
<dbReference type="GO" id="GO:0030244">
    <property type="term" value="P:cellulose biosynthetic process"/>
    <property type="evidence" value="ECO:0007669"/>
    <property type="project" value="UniProtKB-KW"/>
</dbReference>
<evidence type="ECO:0000256" key="8">
    <source>
        <dbReference type="ARBA" id="ARBA00022519"/>
    </source>
</evidence>
<dbReference type="Pfam" id="PF03170">
    <property type="entry name" value="BcsB"/>
    <property type="match status" value="1"/>
</dbReference>
<keyword evidence="10 15" id="KW-0812">Transmembrane</keyword>
<evidence type="ECO:0000256" key="6">
    <source>
        <dbReference type="ARBA" id="ARBA00021844"/>
    </source>
</evidence>
<comment type="subunit">
    <text evidence="5 15">Tightly associated with the cellulose synthase catalytic subunit.</text>
</comment>
<evidence type="ECO:0000256" key="16">
    <source>
        <dbReference type="SAM" id="MobiDB-lite"/>
    </source>
</evidence>
<dbReference type="PANTHER" id="PTHR39083:SF1">
    <property type="entry name" value="CYCLIC DI-GMP-BINDING PROTEIN"/>
    <property type="match status" value="1"/>
</dbReference>
<evidence type="ECO:0000256" key="3">
    <source>
        <dbReference type="ARBA" id="ARBA00005186"/>
    </source>
</evidence>
<keyword evidence="18" id="KW-1185">Reference proteome</keyword>
<evidence type="ECO:0000313" key="17">
    <source>
        <dbReference type="EMBL" id="VVE28768.1"/>
    </source>
</evidence>
<evidence type="ECO:0000256" key="11">
    <source>
        <dbReference type="ARBA" id="ARBA00022916"/>
    </source>
</evidence>
<comment type="function">
    <text evidence="1 15">Binds the cellulose synthase activator, bis-(3'-5') cyclic diguanylic acid (c-di-GMP).</text>
</comment>
<organism evidence="17 18">
    <name type="scientific">Pandoraea iniqua</name>
    <dbReference type="NCBI Taxonomy" id="2508288"/>
    <lineage>
        <taxon>Bacteria</taxon>
        <taxon>Pseudomonadati</taxon>
        <taxon>Pseudomonadota</taxon>
        <taxon>Betaproteobacteria</taxon>
        <taxon>Burkholderiales</taxon>
        <taxon>Burkholderiaceae</taxon>
        <taxon>Pandoraea</taxon>
    </lineage>
</organism>
<keyword evidence="13 15" id="KW-0472">Membrane</keyword>
<keyword evidence="11 15" id="KW-0135">Cellulose biosynthesis</keyword>
<evidence type="ECO:0000256" key="4">
    <source>
        <dbReference type="ARBA" id="ARBA00010714"/>
    </source>
</evidence>
<name>A0A5E4WV74_9BURK</name>
<dbReference type="PANTHER" id="PTHR39083">
    <property type="entry name" value="CYCLIC DI-GMP-BINDING PROTEIN"/>
    <property type="match status" value="1"/>
</dbReference>
<dbReference type="NCBIfam" id="NF008323">
    <property type="entry name" value="PRK11114.1-1"/>
    <property type="match status" value="1"/>
</dbReference>
<evidence type="ECO:0000256" key="14">
    <source>
        <dbReference type="ARBA" id="ARBA00033444"/>
    </source>
</evidence>
<evidence type="ECO:0000256" key="2">
    <source>
        <dbReference type="ARBA" id="ARBA00004377"/>
    </source>
</evidence>
<protein>
    <recommendedName>
        <fullName evidence="6 15">Cyclic di-GMP-binding protein</fullName>
    </recommendedName>
    <alternativeName>
        <fullName evidence="14 15">Cellulose synthase regulatory subunit</fullName>
    </alternativeName>
</protein>
<feature type="region of interest" description="Disordered" evidence="16">
    <location>
        <begin position="35"/>
        <end position="63"/>
    </location>
</feature>
<keyword evidence="8 15" id="KW-0997">Cell inner membrane</keyword>
<evidence type="ECO:0000313" key="18">
    <source>
        <dbReference type="Proteomes" id="UP000333828"/>
    </source>
</evidence>
<keyword evidence="12 15" id="KW-1133">Transmembrane helix</keyword>
<dbReference type="InterPro" id="IPR003920">
    <property type="entry name" value="Cell_synth_B"/>
</dbReference>
<keyword evidence="7 15" id="KW-1003">Cell membrane</keyword>
<dbReference type="UniPathway" id="UPA00694"/>
<evidence type="ECO:0000256" key="9">
    <source>
        <dbReference type="ARBA" id="ARBA00022636"/>
    </source>
</evidence>
<evidence type="ECO:0000256" key="1">
    <source>
        <dbReference type="ARBA" id="ARBA00002057"/>
    </source>
</evidence>
<comment type="similarity">
    <text evidence="4 15">Belongs to the AcsB/BcsB family.</text>
</comment>
<evidence type="ECO:0000256" key="7">
    <source>
        <dbReference type="ARBA" id="ARBA00022475"/>
    </source>
</evidence>
<gene>
    <name evidence="17" type="primary">bcsB</name>
    <name evidence="17" type="ORF">PIN31115_03515</name>
</gene>
<dbReference type="EMBL" id="CABPSI010000004">
    <property type="protein sequence ID" value="VVE28768.1"/>
    <property type="molecule type" value="Genomic_DNA"/>
</dbReference>
<accession>A0A5E4WV74</accession>
<sequence length="790" mass="85267">MQLRRSWSLRWKVSTIGLLVLATMDPGGITLAGAAPTVTPATRGKNAPTPTSTASPPAPASGAVAAADASAAPLVLAPPAPGTSERTVTFAQLGQRTGLRLRGTEGSGDVNFGIRLDQTVASALLRLRYTYSPALIPDLSQLKVYLNEELIATLPFNKQDGGKNLVREIPLDPRLLSGFNRVRLVLIGHYTMECEDPMHSSLWADISPQSEVVTSTQPLTLRNDLSTLPTPFFDRHDNRDLSIPFMFGAPPSLAVVHAAGVVASWAGALGDYRRTRFPVDINELPAKHAIVFATNDTRPAALNLPTVDAPTLRMMSNPNNPSLKLLVIQGRDAKDLETAALALVSGRAALSGESARITALEPLPPRPAYDAPRWVRTDRPVKLGELIDNPADLQGNGYMPWPIRIQLNLPADLLTWQNTGVPLDLKYRYTPPVKPDDSSMSVAINDQFVRAYRLRSAGASNDKSHMLVELLSDGTMADRKDVRIPAFQVASRNSLSFQFAMEPHKEGICAQTITNAARSAIDADSTIDFSGLPHYAEMPNLSFFVGSGFPFTKYADLAQTAIVTSKTPDASELETVFTTLGQFGRSTGVYADRFEVLDTTQTDRFKDRDLLIVGGKDAGDLLAKWGKGFPLLIDQSRRLMTSQGQGYRGDGATGSALAASRVGPARMDAQSDGPLAALVGFESPVSASRSVVAINATSNKALLGVVDMVDDDVQRAAIHGDLAVVNGSRVESFRLGQTYFVGDVSWWTRIRYHLSSHPILVGIAALLAAFAIALKCFGWLQRRAARRLEK</sequence>
<dbReference type="GO" id="GO:0005886">
    <property type="term" value="C:plasma membrane"/>
    <property type="evidence" value="ECO:0007669"/>
    <property type="project" value="UniProtKB-SubCell"/>
</dbReference>
<evidence type="ECO:0000256" key="10">
    <source>
        <dbReference type="ARBA" id="ARBA00022692"/>
    </source>
</evidence>
<dbReference type="GO" id="GO:0006011">
    <property type="term" value="P:UDP-alpha-D-glucose metabolic process"/>
    <property type="evidence" value="ECO:0007669"/>
    <property type="project" value="InterPro"/>
</dbReference>
<evidence type="ECO:0000256" key="15">
    <source>
        <dbReference type="RuleBase" id="RU365021"/>
    </source>
</evidence>
<comment type="subcellular location">
    <subcellularLocation>
        <location evidence="2">Cell inner membrane</location>
        <topology evidence="2">Single-pass membrane protein</topology>
    </subcellularLocation>
</comment>
<feature type="transmembrane region" description="Helical" evidence="15">
    <location>
        <begin position="759"/>
        <end position="780"/>
    </location>
</feature>
<dbReference type="Gene3D" id="2.60.120.260">
    <property type="entry name" value="Galactose-binding domain-like"/>
    <property type="match status" value="2"/>
</dbReference>
<evidence type="ECO:0000256" key="12">
    <source>
        <dbReference type="ARBA" id="ARBA00022989"/>
    </source>
</evidence>
<proteinExistence type="inferred from homology"/>
<evidence type="ECO:0000256" key="13">
    <source>
        <dbReference type="ARBA" id="ARBA00023136"/>
    </source>
</evidence>
<evidence type="ECO:0000256" key="5">
    <source>
        <dbReference type="ARBA" id="ARBA00011437"/>
    </source>
</evidence>
<feature type="compositionally biased region" description="Low complexity" evidence="16">
    <location>
        <begin position="47"/>
        <end position="63"/>
    </location>
</feature>
<dbReference type="AlphaFoldDB" id="A0A5E4WV74"/>
<comment type="pathway">
    <text evidence="3 15">Glycan metabolism; bacterial cellulose biosynthesis.</text>
</comment>
<dbReference type="PRINTS" id="PR01440">
    <property type="entry name" value="CELLSNTHASEB"/>
</dbReference>
<dbReference type="Proteomes" id="UP000333828">
    <property type="component" value="Unassembled WGS sequence"/>
</dbReference>